<comment type="caution">
    <text evidence="2">The sequence shown here is derived from an EMBL/GenBank/DDBJ whole genome shotgun (WGS) entry which is preliminary data.</text>
</comment>
<evidence type="ECO:0000313" key="2">
    <source>
        <dbReference type="EMBL" id="KAJ1092595.1"/>
    </source>
</evidence>
<accession>A0AAV7LLY7</accession>
<protein>
    <submittedName>
        <fullName evidence="2">Uncharacterized protein</fullName>
    </submittedName>
</protein>
<dbReference type="Proteomes" id="UP001066276">
    <property type="component" value="Chromosome 11"/>
</dbReference>
<name>A0AAV7LLY7_PLEWA</name>
<proteinExistence type="predicted"/>
<evidence type="ECO:0000256" key="1">
    <source>
        <dbReference type="SAM" id="Phobius"/>
    </source>
</evidence>
<dbReference type="AlphaFoldDB" id="A0AAV7LLY7"/>
<feature type="transmembrane region" description="Helical" evidence="1">
    <location>
        <begin position="99"/>
        <end position="120"/>
    </location>
</feature>
<evidence type="ECO:0000313" key="3">
    <source>
        <dbReference type="Proteomes" id="UP001066276"/>
    </source>
</evidence>
<keyword evidence="1" id="KW-0812">Transmembrane</keyword>
<reference evidence="2" key="1">
    <citation type="journal article" date="2022" name="bioRxiv">
        <title>Sequencing and chromosome-scale assembly of the giantPleurodeles waltlgenome.</title>
        <authorList>
            <person name="Brown T."/>
            <person name="Elewa A."/>
            <person name="Iarovenko S."/>
            <person name="Subramanian E."/>
            <person name="Araus A.J."/>
            <person name="Petzold A."/>
            <person name="Susuki M."/>
            <person name="Suzuki K.-i.T."/>
            <person name="Hayashi T."/>
            <person name="Toyoda A."/>
            <person name="Oliveira C."/>
            <person name="Osipova E."/>
            <person name="Leigh N.D."/>
            <person name="Simon A."/>
            <person name="Yun M.H."/>
        </authorList>
    </citation>
    <scope>NUCLEOTIDE SEQUENCE</scope>
    <source>
        <strain evidence="2">20211129_DDA</strain>
        <tissue evidence="2">Liver</tissue>
    </source>
</reference>
<dbReference type="EMBL" id="JANPWB010000015">
    <property type="protein sequence ID" value="KAJ1092595.1"/>
    <property type="molecule type" value="Genomic_DNA"/>
</dbReference>
<keyword evidence="1" id="KW-1133">Transmembrane helix</keyword>
<keyword evidence="1" id="KW-0472">Membrane</keyword>
<gene>
    <name evidence="2" type="ORF">NDU88_005705</name>
</gene>
<sequence length="137" mass="13986">MAEDPKILEAVALLRQAGRLDLLNEGALAPGRLACRASVGVAREGFRLGYQVTAVVHNVLAALVVPDMVESAAAVTFPVVITAVAAVITFVVAVVDPVVVASVLPAVVVNLVLACVAAIVPDLLEISDDVITPVVTA</sequence>
<feature type="transmembrane region" description="Helical" evidence="1">
    <location>
        <begin position="72"/>
        <end position="93"/>
    </location>
</feature>
<keyword evidence="3" id="KW-1185">Reference proteome</keyword>
<organism evidence="2 3">
    <name type="scientific">Pleurodeles waltl</name>
    <name type="common">Iberian ribbed newt</name>
    <dbReference type="NCBI Taxonomy" id="8319"/>
    <lineage>
        <taxon>Eukaryota</taxon>
        <taxon>Metazoa</taxon>
        <taxon>Chordata</taxon>
        <taxon>Craniata</taxon>
        <taxon>Vertebrata</taxon>
        <taxon>Euteleostomi</taxon>
        <taxon>Amphibia</taxon>
        <taxon>Batrachia</taxon>
        <taxon>Caudata</taxon>
        <taxon>Salamandroidea</taxon>
        <taxon>Salamandridae</taxon>
        <taxon>Pleurodelinae</taxon>
        <taxon>Pleurodeles</taxon>
    </lineage>
</organism>